<name>L8MY19_9CYAN</name>
<dbReference type="InterPro" id="IPR022516">
    <property type="entry name" value="CHP03798_Ocin"/>
</dbReference>
<sequence>MIYGKVCMVHIFWYKIYSTTLLLFKIMAREQVARLYRAAKNNSLLKAKLNQAPNLESFVEMARAEGYDFTIEEWQQMTNFEVEELKCHLSEIPGI</sequence>
<evidence type="ECO:0000259" key="1">
    <source>
        <dbReference type="Pfam" id="PF07862"/>
    </source>
</evidence>
<dbReference type="Pfam" id="PF07862">
    <property type="entry name" value="Nif11"/>
    <property type="match status" value="1"/>
</dbReference>
<dbReference type="Proteomes" id="UP000011201">
    <property type="component" value="Unassembled WGS sequence"/>
</dbReference>
<dbReference type="PATRIC" id="fig|927668.3.peg.4546"/>
<organism evidence="2 3">
    <name type="scientific">Pseudanabaena biceps PCC 7429</name>
    <dbReference type="NCBI Taxonomy" id="927668"/>
    <lineage>
        <taxon>Bacteria</taxon>
        <taxon>Bacillati</taxon>
        <taxon>Cyanobacteriota</taxon>
        <taxon>Cyanophyceae</taxon>
        <taxon>Pseudanabaenales</taxon>
        <taxon>Pseudanabaenaceae</taxon>
        <taxon>Pseudanabaena</taxon>
    </lineage>
</organism>
<protein>
    <submittedName>
        <fullName evidence="2">Bacteriocin propeptide, TIGR03798 family</fullName>
    </submittedName>
</protein>
<evidence type="ECO:0000313" key="3">
    <source>
        <dbReference type="Proteomes" id="UP000011201"/>
    </source>
</evidence>
<feature type="domain" description="Nif11" evidence="1">
    <location>
        <begin position="27"/>
        <end position="74"/>
    </location>
</feature>
<proteinExistence type="predicted"/>
<keyword evidence="3" id="KW-1185">Reference proteome</keyword>
<dbReference type="NCBIfam" id="TIGR03798">
    <property type="entry name" value="leader_Nif11"/>
    <property type="match status" value="1"/>
</dbReference>
<dbReference type="AlphaFoldDB" id="L8MY19"/>
<dbReference type="EMBL" id="ALWB01000239">
    <property type="protein sequence ID" value="ELS30873.1"/>
    <property type="molecule type" value="Genomic_DNA"/>
</dbReference>
<gene>
    <name evidence="2" type="ORF">Pse7429DRAFT_3697</name>
</gene>
<reference evidence="2 3" key="1">
    <citation type="journal article" date="2013" name="Proc. Natl. Acad. Sci. U.S.A.">
        <title>Improving the coverage of the cyanobacterial phylum using diversity-driven genome sequencing.</title>
        <authorList>
            <person name="Shih P.M."/>
            <person name="Wu D."/>
            <person name="Latifi A."/>
            <person name="Axen S.D."/>
            <person name="Fewer D.P."/>
            <person name="Talla E."/>
            <person name="Calteau A."/>
            <person name="Cai F."/>
            <person name="Tandeau de Marsac N."/>
            <person name="Rippka R."/>
            <person name="Herdman M."/>
            <person name="Sivonen K."/>
            <person name="Coursin T."/>
            <person name="Laurent T."/>
            <person name="Goodwin L."/>
            <person name="Nolan M."/>
            <person name="Davenport K.W."/>
            <person name="Han C.S."/>
            <person name="Rubin E.M."/>
            <person name="Eisen J.A."/>
            <person name="Woyke T."/>
            <person name="Gugger M."/>
            <person name="Kerfeld C.A."/>
        </authorList>
    </citation>
    <scope>NUCLEOTIDE SEQUENCE [LARGE SCALE GENOMIC DNA]</scope>
    <source>
        <strain evidence="2 3">PCC 7429</strain>
    </source>
</reference>
<evidence type="ECO:0000313" key="2">
    <source>
        <dbReference type="EMBL" id="ELS30873.1"/>
    </source>
</evidence>
<comment type="caution">
    <text evidence="2">The sequence shown here is derived from an EMBL/GenBank/DDBJ whole genome shotgun (WGS) entry which is preliminary data.</text>
</comment>
<dbReference type="InterPro" id="IPR012903">
    <property type="entry name" value="Nif11"/>
</dbReference>
<accession>L8MY19</accession>